<dbReference type="AlphaFoldDB" id="A0A0H4A1K9"/>
<organism evidence="1">
    <name type="scientific">Vibrio tasmaniensis</name>
    <dbReference type="NCBI Taxonomy" id="212663"/>
    <lineage>
        <taxon>Bacteria</taxon>
        <taxon>Pseudomonadati</taxon>
        <taxon>Pseudomonadota</taxon>
        <taxon>Gammaproteobacteria</taxon>
        <taxon>Vibrionales</taxon>
        <taxon>Vibrionaceae</taxon>
        <taxon>Vibrio</taxon>
    </lineage>
</organism>
<name>A0A0H4A1K9_9VIBR</name>
<sequence length="54" mass="6275">MKDTSKKPCPKGNAKFTVIFQGDTFLVNKKRGGFPHKQQIISFYLKIVKQPLHW</sequence>
<proteinExistence type="predicted"/>
<reference evidence="1" key="1">
    <citation type="journal article" date="2015" name="MBio">
        <title>Eco-Evolutionary Dynamics of Episomes among Ecologically Cohesive Bacterial Populations.</title>
        <authorList>
            <person name="Xue H."/>
            <person name="Cordero O.X."/>
            <person name="Camas F.M."/>
            <person name="Trimble W."/>
            <person name="Meyer F."/>
            <person name="Guglielmini J."/>
            <person name="Rocha E.P."/>
            <person name="Polz M.F."/>
        </authorList>
    </citation>
    <scope>NUCLEOTIDE SEQUENCE</scope>
    <source>
        <strain evidence="1">FF_174</strain>
    </source>
</reference>
<evidence type="ECO:0000313" key="1">
    <source>
        <dbReference type="EMBL" id="AKN39636.1"/>
    </source>
</evidence>
<accession>A0A0H4A1K9</accession>
<protein>
    <submittedName>
        <fullName evidence="1">Uncharacterized protein</fullName>
    </submittedName>
</protein>
<dbReference type="EMBL" id="KP795654">
    <property type="protein sequence ID" value="AKN39636.1"/>
    <property type="molecule type" value="Genomic_DNA"/>
</dbReference>